<sequence>MLDHDNMRKDLIKEEIKEITDEFFELLDTVGTPYTDAFLGSLEDKGSDAPNSNIFLLEVTCGTDGDRFNEVLDIIMGQYAR</sequence>
<proteinExistence type="predicted"/>
<accession>A0A0J8AX21</accession>
<keyword evidence="2" id="KW-1185">Reference proteome</keyword>
<dbReference type="Proteomes" id="UP000035740">
    <property type="component" value="Unassembled WGS sequence"/>
</dbReference>
<gene>
    <name evidence="1" type="ORF">BVRB_031920</name>
</gene>
<protein>
    <submittedName>
        <fullName evidence="1">Uncharacterized protein</fullName>
    </submittedName>
</protein>
<evidence type="ECO:0000313" key="2">
    <source>
        <dbReference type="Proteomes" id="UP000035740"/>
    </source>
</evidence>
<evidence type="ECO:0000313" key="1">
    <source>
        <dbReference type="EMBL" id="KMS93394.1"/>
    </source>
</evidence>
<organism evidence="1 2">
    <name type="scientific">Beta vulgaris subsp. vulgaris</name>
    <name type="common">Beet</name>
    <dbReference type="NCBI Taxonomy" id="3555"/>
    <lineage>
        <taxon>Eukaryota</taxon>
        <taxon>Viridiplantae</taxon>
        <taxon>Streptophyta</taxon>
        <taxon>Embryophyta</taxon>
        <taxon>Tracheophyta</taxon>
        <taxon>Spermatophyta</taxon>
        <taxon>Magnoliopsida</taxon>
        <taxon>eudicotyledons</taxon>
        <taxon>Gunneridae</taxon>
        <taxon>Pentapetalae</taxon>
        <taxon>Caryophyllales</taxon>
        <taxon>Chenopodiaceae</taxon>
        <taxon>Betoideae</taxon>
        <taxon>Beta</taxon>
    </lineage>
</organism>
<dbReference type="EMBL" id="KQ103233">
    <property type="protein sequence ID" value="KMS93394.1"/>
    <property type="molecule type" value="Genomic_DNA"/>
</dbReference>
<dbReference type="AlphaFoldDB" id="A0A0J8AX21"/>
<name>A0A0J8AX21_BETVV</name>
<feature type="non-terminal residue" evidence="1">
    <location>
        <position position="81"/>
    </location>
</feature>
<reference evidence="1 2" key="1">
    <citation type="journal article" date="2014" name="Nature">
        <title>The genome of the recently domesticated crop plant sugar beet (Beta vulgaris).</title>
        <authorList>
            <person name="Dohm J.C."/>
            <person name="Minoche A.E."/>
            <person name="Holtgrawe D."/>
            <person name="Capella-Gutierrez S."/>
            <person name="Zakrzewski F."/>
            <person name="Tafer H."/>
            <person name="Rupp O."/>
            <person name="Sorensen T.R."/>
            <person name="Stracke R."/>
            <person name="Reinhardt R."/>
            <person name="Goesmann A."/>
            <person name="Kraft T."/>
            <person name="Schulz B."/>
            <person name="Stadler P.F."/>
            <person name="Schmidt T."/>
            <person name="Gabaldon T."/>
            <person name="Lehrach H."/>
            <person name="Weisshaar B."/>
            <person name="Himmelbauer H."/>
        </authorList>
    </citation>
    <scope>NUCLEOTIDE SEQUENCE [LARGE SCALE GENOMIC DNA]</scope>
    <source>
        <tissue evidence="1">Taproot</tissue>
    </source>
</reference>